<dbReference type="EMBL" id="VDLU01000005">
    <property type="protein sequence ID" value="TNJ26538.1"/>
    <property type="molecule type" value="Genomic_DNA"/>
</dbReference>
<dbReference type="Proteomes" id="UP000315496">
    <property type="component" value="Chromosome 5"/>
</dbReference>
<feature type="domain" description="VWFA" evidence="1">
    <location>
        <begin position="33"/>
        <end position="235"/>
    </location>
</feature>
<dbReference type="GO" id="GO:0005634">
    <property type="term" value="C:nucleus"/>
    <property type="evidence" value="ECO:0007669"/>
    <property type="project" value="TreeGrafter"/>
</dbReference>
<dbReference type="AlphaFoldDB" id="A0A4Z1SSA2"/>
<dbReference type="SUPFAM" id="SSF53300">
    <property type="entry name" value="vWA-like"/>
    <property type="match status" value="1"/>
</dbReference>
<comment type="caution">
    <text evidence="2">The sequence shown here is derived from an EMBL/GenBank/DDBJ whole genome shotgun (WGS) entry which is preliminary data.</text>
</comment>
<evidence type="ECO:0000313" key="3">
    <source>
        <dbReference type="Proteomes" id="UP000315496"/>
    </source>
</evidence>
<dbReference type="InterPro" id="IPR052079">
    <property type="entry name" value="E3_ligase/Copine_domain"/>
</dbReference>
<dbReference type="InterPro" id="IPR010734">
    <property type="entry name" value="Copine_C"/>
</dbReference>
<dbReference type="GO" id="GO:0004842">
    <property type="term" value="F:ubiquitin-protein transferase activity"/>
    <property type="evidence" value="ECO:0007669"/>
    <property type="project" value="TreeGrafter"/>
</dbReference>
<sequence>MCCCSRGGARKATPKYGTFQELVAHVRQAGLRSSQLILAFDFSKSNIWSGQQTYRRSLHDTAQETPYEKVCRLMLPVIANFDDDGIVPALRFGCHDTKDRTVAPLSPLAHSPECKGLGEVLRQYREAVNLVRLSGPTTLAPVIRYATQIVRLSHEYHILLILTDGDPVSASLDVDAVVEASNYPISIIVVGLGDGPFPVFESFDDHIPHRRFDNFQFVNFTALEREYHASDRADLILASRLFEEIPTQYQKICEHGLL</sequence>
<dbReference type="SMART" id="SM00327">
    <property type="entry name" value="VWA"/>
    <property type="match status" value="1"/>
</dbReference>
<name>A0A4Z1SSA2_GIAMU</name>
<evidence type="ECO:0000313" key="2">
    <source>
        <dbReference type="EMBL" id="TNJ26538.1"/>
    </source>
</evidence>
<evidence type="ECO:0000259" key="1">
    <source>
        <dbReference type="SMART" id="SM00327"/>
    </source>
</evidence>
<dbReference type="PANTHER" id="PTHR45751">
    <property type="entry name" value="COPINE FAMILY PROTEIN 1"/>
    <property type="match status" value="1"/>
</dbReference>
<dbReference type="VEuPathDB" id="GiardiaDB:GMRT_10471"/>
<dbReference type="OrthoDB" id="5855668at2759"/>
<dbReference type="Pfam" id="PF07002">
    <property type="entry name" value="Copine"/>
    <property type="match status" value="1"/>
</dbReference>
<keyword evidence="3" id="KW-1185">Reference proteome</keyword>
<gene>
    <name evidence="2" type="ORF">GMRT_10471</name>
</gene>
<protein>
    <submittedName>
        <fullName evidence="2">Copine I</fullName>
    </submittedName>
</protein>
<dbReference type="InterPro" id="IPR002035">
    <property type="entry name" value="VWF_A"/>
</dbReference>
<dbReference type="GO" id="GO:0016567">
    <property type="term" value="P:protein ubiquitination"/>
    <property type="evidence" value="ECO:0007669"/>
    <property type="project" value="TreeGrafter"/>
</dbReference>
<reference evidence="2 3" key="1">
    <citation type="submission" date="2019-05" db="EMBL/GenBank/DDBJ databases">
        <title>The compact genome of Giardia muris reveals important steps in the evolution of intestinal protozoan parasites.</title>
        <authorList>
            <person name="Xu F."/>
            <person name="Jimenez-Gonzalez A."/>
            <person name="Einarsson E."/>
            <person name="Astvaldsson A."/>
            <person name="Peirasmaki D."/>
            <person name="Eckmann L."/>
            <person name="Andersson J.O."/>
            <person name="Svard S.G."/>
            <person name="Jerlstrom-Hultqvist J."/>
        </authorList>
    </citation>
    <scope>NUCLEOTIDE SEQUENCE [LARGE SCALE GENOMIC DNA]</scope>
    <source>
        <strain evidence="2 3">Roberts-Thomson</strain>
    </source>
</reference>
<dbReference type="InterPro" id="IPR036465">
    <property type="entry name" value="vWFA_dom_sf"/>
</dbReference>
<proteinExistence type="predicted"/>
<accession>A0A4Z1SSA2</accession>
<organism evidence="2 3">
    <name type="scientific">Giardia muris</name>
    <dbReference type="NCBI Taxonomy" id="5742"/>
    <lineage>
        <taxon>Eukaryota</taxon>
        <taxon>Metamonada</taxon>
        <taxon>Diplomonadida</taxon>
        <taxon>Hexamitidae</taxon>
        <taxon>Giardiinae</taxon>
        <taxon>Giardia</taxon>
    </lineage>
</organism>
<dbReference type="PANTHER" id="PTHR45751:SF11">
    <property type="entry name" value="COPINE FAMILY PROTEIN 2"/>
    <property type="match status" value="1"/>
</dbReference>